<comment type="caution">
    <text evidence="1">The sequence shown here is derived from an EMBL/GenBank/DDBJ whole genome shotgun (WGS) entry which is preliminary data.</text>
</comment>
<sequence length="78" mass="8723">MKHRQRLSGGLGWGNVPQCSWGFGRGVWLAGICNELGHEARQPERTRLRDVSCISIRSVVLFSPTVGTWRYRAGRVVG</sequence>
<dbReference type="Proteomes" id="UP000076584">
    <property type="component" value="Unassembled WGS sequence"/>
</dbReference>
<accession>A0A162N3S2</accession>
<protein>
    <submittedName>
        <fullName evidence="1">Uncharacterized protein</fullName>
    </submittedName>
</protein>
<proteinExistence type="predicted"/>
<keyword evidence="2" id="KW-1185">Reference proteome</keyword>
<name>A0A162N3S2_COLIC</name>
<organism evidence="1 2">
    <name type="scientific">Colletotrichum incanum</name>
    <name type="common">Soybean anthracnose fungus</name>
    <dbReference type="NCBI Taxonomy" id="1573173"/>
    <lineage>
        <taxon>Eukaryota</taxon>
        <taxon>Fungi</taxon>
        <taxon>Dikarya</taxon>
        <taxon>Ascomycota</taxon>
        <taxon>Pezizomycotina</taxon>
        <taxon>Sordariomycetes</taxon>
        <taxon>Hypocreomycetidae</taxon>
        <taxon>Glomerellales</taxon>
        <taxon>Glomerellaceae</taxon>
        <taxon>Colletotrichum</taxon>
        <taxon>Colletotrichum spaethianum species complex</taxon>
    </lineage>
</organism>
<dbReference type="AlphaFoldDB" id="A0A162N3S2"/>
<reference evidence="1 2" key="1">
    <citation type="submission" date="2015-06" db="EMBL/GenBank/DDBJ databases">
        <title>Survival trade-offs in plant roots during colonization by closely related pathogenic and mutualistic fungi.</title>
        <authorList>
            <person name="Hacquard S."/>
            <person name="Kracher B."/>
            <person name="Hiruma K."/>
            <person name="Weinman A."/>
            <person name="Muench P."/>
            <person name="Garrido Oter R."/>
            <person name="Ver Loren van Themaat E."/>
            <person name="Dallerey J.-F."/>
            <person name="Damm U."/>
            <person name="Henrissat B."/>
            <person name="Lespinet O."/>
            <person name="Thon M."/>
            <person name="Kemen E."/>
            <person name="McHardy A.C."/>
            <person name="Schulze-Lefert P."/>
            <person name="O'Connell R.J."/>
        </authorList>
    </citation>
    <scope>NUCLEOTIDE SEQUENCE [LARGE SCALE GENOMIC DNA]</scope>
    <source>
        <strain evidence="1 2">MAFF 238704</strain>
    </source>
</reference>
<gene>
    <name evidence="1" type="ORF">CI238_10986</name>
</gene>
<evidence type="ECO:0000313" key="1">
    <source>
        <dbReference type="EMBL" id="KZL85506.1"/>
    </source>
</evidence>
<evidence type="ECO:0000313" key="2">
    <source>
        <dbReference type="Proteomes" id="UP000076584"/>
    </source>
</evidence>
<dbReference type="EMBL" id="LFIW01000612">
    <property type="protein sequence ID" value="KZL85506.1"/>
    <property type="molecule type" value="Genomic_DNA"/>
</dbReference>